<sequence>MCKSKKAGGLGIGRMLDKNKSFLAKWMWRFGSEFDSLWRTVLCKKYGIRKESPLWEWIPNMNASSFVKAIGSLLASGSKTKKVIKEGSKVIIGDGNKADFWSFRIGDNSQLKSSCPRIYALANNKAGVVQEYDGKFTIRTFRHQLADSKEDDLVDFRSSWQGLESFGLGVWAGGVWKAAQMVACWNGSELGQGCAQGQARTECGALCFSP</sequence>
<name>A0AAE0E5B7_9ROSI</name>
<gene>
    <name evidence="1" type="ORF">Dsin_020820</name>
</gene>
<keyword evidence="2" id="KW-1185">Reference proteome</keyword>
<accession>A0AAE0E5B7</accession>
<protein>
    <submittedName>
        <fullName evidence="1">Uncharacterized protein</fullName>
    </submittedName>
</protein>
<organism evidence="1 2">
    <name type="scientific">Dipteronia sinensis</name>
    <dbReference type="NCBI Taxonomy" id="43782"/>
    <lineage>
        <taxon>Eukaryota</taxon>
        <taxon>Viridiplantae</taxon>
        <taxon>Streptophyta</taxon>
        <taxon>Embryophyta</taxon>
        <taxon>Tracheophyta</taxon>
        <taxon>Spermatophyta</taxon>
        <taxon>Magnoliopsida</taxon>
        <taxon>eudicotyledons</taxon>
        <taxon>Gunneridae</taxon>
        <taxon>Pentapetalae</taxon>
        <taxon>rosids</taxon>
        <taxon>malvids</taxon>
        <taxon>Sapindales</taxon>
        <taxon>Sapindaceae</taxon>
        <taxon>Hippocastanoideae</taxon>
        <taxon>Acereae</taxon>
        <taxon>Dipteronia</taxon>
    </lineage>
</organism>
<dbReference type="EMBL" id="JANJYJ010000006">
    <property type="protein sequence ID" value="KAK3206774.1"/>
    <property type="molecule type" value="Genomic_DNA"/>
</dbReference>
<evidence type="ECO:0000313" key="2">
    <source>
        <dbReference type="Proteomes" id="UP001281410"/>
    </source>
</evidence>
<evidence type="ECO:0000313" key="1">
    <source>
        <dbReference type="EMBL" id="KAK3206774.1"/>
    </source>
</evidence>
<dbReference type="AlphaFoldDB" id="A0AAE0E5B7"/>
<proteinExistence type="predicted"/>
<dbReference type="Proteomes" id="UP001281410">
    <property type="component" value="Unassembled WGS sequence"/>
</dbReference>
<reference evidence="1" key="1">
    <citation type="journal article" date="2023" name="Plant J.">
        <title>Genome sequences and population genomics provide insights into the demographic history, inbreeding, and mutation load of two 'living fossil' tree species of Dipteronia.</title>
        <authorList>
            <person name="Feng Y."/>
            <person name="Comes H.P."/>
            <person name="Chen J."/>
            <person name="Zhu S."/>
            <person name="Lu R."/>
            <person name="Zhang X."/>
            <person name="Li P."/>
            <person name="Qiu J."/>
            <person name="Olsen K.M."/>
            <person name="Qiu Y."/>
        </authorList>
    </citation>
    <scope>NUCLEOTIDE SEQUENCE</scope>
    <source>
        <strain evidence="1">NBL</strain>
    </source>
</reference>
<comment type="caution">
    <text evidence="1">The sequence shown here is derived from an EMBL/GenBank/DDBJ whole genome shotgun (WGS) entry which is preliminary data.</text>
</comment>